<dbReference type="OrthoDB" id="331600at2759"/>
<dbReference type="SUPFAM" id="SSF48371">
    <property type="entry name" value="ARM repeat"/>
    <property type="match status" value="1"/>
</dbReference>
<dbReference type="PANTHER" id="PTHR15245:SF20">
    <property type="entry name" value="SYMPLEKIN"/>
    <property type="match status" value="1"/>
</dbReference>
<dbReference type="Pfam" id="PF12295">
    <property type="entry name" value="Symplekin_C"/>
    <property type="match status" value="1"/>
</dbReference>
<evidence type="ECO:0000259" key="6">
    <source>
        <dbReference type="Pfam" id="PF12295"/>
    </source>
</evidence>
<keyword evidence="3" id="KW-0539">Nucleus</keyword>
<dbReference type="VEuPathDB" id="FungiDB:I303_08387"/>
<evidence type="ECO:0000259" key="5">
    <source>
        <dbReference type="Pfam" id="PF11935"/>
    </source>
</evidence>
<evidence type="ECO:0000256" key="3">
    <source>
        <dbReference type="ARBA" id="ARBA00023242"/>
    </source>
</evidence>
<dbReference type="AlphaFoldDB" id="A0A1A5ZUY1"/>
<evidence type="ECO:0000256" key="1">
    <source>
        <dbReference type="ARBA" id="ARBA00004123"/>
    </source>
</evidence>
<dbReference type="Gene3D" id="1.25.10.10">
    <property type="entry name" value="Leucine-rich Repeat Variant"/>
    <property type="match status" value="1"/>
</dbReference>
<protein>
    <submittedName>
        <fullName evidence="7">Symplekin</fullName>
    </submittedName>
</protein>
<name>A0A1A5ZUY1_9TREE</name>
<accession>A0A1A5ZUY1</accession>
<reference evidence="7" key="1">
    <citation type="submission" date="2013-07" db="EMBL/GenBank/DDBJ databases">
        <title>The Genome Sequence of Cryptococcus dejecticola CBS10117.</title>
        <authorList>
            <consortium name="The Broad Institute Genome Sequencing Platform"/>
            <person name="Cuomo C."/>
            <person name="Litvintseva A."/>
            <person name="Chen Y."/>
            <person name="Heitman J."/>
            <person name="Sun S."/>
            <person name="Springer D."/>
            <person name="Dromer F."/>
            <person name="Young S.K."/>
            <person name="Zeng Q."/>
            <person name="Gargeya S."/>
            <person name="Fitzgerald M."/>
            <person name="Abouelleil A."/>
            <person name="Alvarado L."/>
            <person name="Berlin A.M."/>
            <person name="Chapman S.B."/>
            <person name="Dewar J."/>
            <person name="Goldberg J."/>
            <person name="Griggs A."/>
            <person name="Gujja S."/>
            <person name="Hansen M."/>
            <person name="Howarth C."/>
            <person name="Imamovic A."/>
            <person name="Larimer J."/>
            <person name="McCowan C."/>
            <person name="Murphy C."/>
            <person name="Pearson M."/>
            <person name="Priest M."/>
            <person name="Roberts A."/>
            <person name="Saif S."/>
            <person name="Shea T."/>
            <person name="Sykes S."/>
            <person name="Wortman J."/>
            <person name="Nusbaum C."/>
            <person name="Birren B."/>
        </authorList>
    </citation>
    <scope>NUCLEOTIDE SEQUENCE [LARGE SCALE GENOMIC DNA]</scope>
    <source>
        <strain evidence="7">CBS 10117</strain>
    </source>
</reference>
<dbReference type="InterPro" id="IPR021850">
    <property type="entry name" value="Symplekin/Pta1"/>
</dbReference>
<comment type="subcellular location">
    <subcellularLocation>
        <location evidence="1">Nucleus</location>
    </subcellularLocation>
</comment>
<feature type="compositionally biased region" description="Basic and acidic residues" evidence="4">
    <location>
        <begin position="795"/>
        <end position="823"/>
    </location>
</feature>
<proteinExistence type="predicted"/>
<dbReference type="EMBL" id="KI894037">
    <property type="protein sequence ID" value="OBR81616.1"/>
    <property type="molecule type" value="Genomic_DNA"/>
</dbReference>
<feature type="domain" description="Symplekin/Pta1 N-terminal" evidence="5">
    <location>
        <begin position="126"/>
        <end position="349"/>
    </location>
</feature>
<dbReference type="InterPro" id="IPR011989">
    <property type="entry name" value="ARM-like"/>
</dbReference>
<evidence type="ECO:0000313" key="7">
    <source>
        <dbReference type="EMBL" id="OBR81616.1"/>
    </source>
</evidence>
<dbReference type="GO" id="GO:0006397">
    <property type="term" value="P:mRNA processing"/>
    <property type="evidence" value="ECO:0007669"/>
    <property type="project" value="UniProtKB-KW"/>
</dbReference>
<dbReference type="STRING" id="1296121.A0A1A5ZUY1"/>
<feature type="region of interest" description="Disordered" evidence="4">
    <location>
        <begin position="345"/>
        <end position="374"/>
    </location>
</feature>
<gene>
    <name evidence="7" type="ORF">I303_08387</name>
</gene>
<feature type="region of interest" description="Disordered" evidence="4">
    <location>
        <begin position="773"/>
        <end position="823"/>
    </location>
</feature>
<dbReference type="PANTHER" id="PTHR15245">
    <property type="entry name" value="SYMPLEKIN-RELATED"/>
    <property type="match status" value="1"/>
</dbReference>
<evidence type="ECO:0000256" key="2">
    <source>
        <dbReference type="ARBA" id="ARBA00022664"/>
    </source>
</evidence>
<feature type="region of interest" description="Disordered" evidence="4">
    <location>
        <begin position="1136"/>
        <end position="1164"/>
    </location>
</feature>
<dbReference type="Pfam" id="PF11935">
    <property type="entry name" value="SYMPK_PTA1_N"/>
    <property type="match status" value="1"/>
</dbReference>
<organism evidence="7">
    <name type="scientific">Kwoniella dejecticola CBS 10117</name>
    <dbReference type="NCBI Taxonomy" id="1296121"/>
    <lineage>
        <taxon>Eukaryota</taxon>
        <taxon>Fungi</taxon>
        <taxon>Dikarya</taxon>
        <taxon>Basidiomycota</taxon>
        <taxon>Agaricomycotina</taxon>
        <taxon>Tremellomycetes</taxon>
        <taxon>Tremellales</taxon>
        <taxon>Cryptococcaceae</taxon>
        <taxon>Kwoniella</taxon>
    </lineage>
</organism>
<dbReference type="InterPro" id="IPR032460">
    <property type="entry name" value="Symplekin/Pta1_N"/>
</dbReference>
<feature type="domain" description="Symplekin C-terminal" evidence="6">
    <location>
        <begin position="937"/>
        <end position="1107"/>
    </location>
</feature>
<evidence type="ECO:0000256" key="4">
    <source>
        <dbReference type="SAM" id="MobiDB-lite"/>
    </source>
</evidence>
<keyword evidence="2" id="KW-0507">mRNA processing</keyword>
<feature type="compositionally biased region" description="Acidic residues" evidence="4">
    <location>
        <begin position="778"/>
        <end position="794"/>
    </location>
</feature>
<sequence>MSLYSEDDLGGYFLPDDPATTAPSSSGDPLHALTAALALPSESTAQQDGLAEAALKFEENPSKLPELVPQLLGLISDGGDSMLRFWTLDMIALAVGRSGLKLDIKMTVAQQCLEALVKLLNSSSIITIKAVIPIFSTIYPLIFRLLATSRPPPEIVDLFNMAKMRILTFALDPNAQPNNVGIRAVSWKFLQKVILAGTRAAGADPRLQHKATNPNDVNLSMIQPNCALNPAEVEEEGSALLTQLVTHLYSLSDPALLHPIINSLPILCKSRPVIADALISSMTLWTPSALGAAGRQPMEIRAVEKTMRIVMSHLLRHPPFANFSARLNEALVRQKQRMESAFVAEAQARKERRRNKGKHLMDEPIAESSEQAQKRARLEIRSGSGVGSGPEADISQLPVETVIDAVMEGLDVVPLELLNTAFENARRALADNGPEALPLIASILGVVKVEPKEEDLDEILNPLDMDLDDDDLLVRCFVRLPRLGGKIADLIIQTQLEGLDEISGEEEMPVTFTSFELPPPTPLEPEDKSYVLSSALQRIWMTGADLSTLPDPKEETDAIKLAVKPKEMWMLLLARLATRVNGDGPTDQERRKAVADFVVEDFVNRSPSMPRLSRLLVLRGFRSKFASIWLNEEWYTSKLSANPSTSYIDNLLSILNAYLPKIDSKDKTLFAFIADLPEILPQLIELLETLCQDVDRNLVGFLALRDIVETRPPARKSALDALLGLCTHPERKVRVPAIITTVRKWGPDSPMMPTLIKYALGILWRLKTGTPGTQEVKVEEEDVTMEETAQDEDSGDSKEKTDDEVKVDSVEKESGPEPEQVESKYLEDVSPETVQQHVELAFALTKRNQQLLDSIFDLYPQLPSTEIQDALEAQLIPLIQSLGPTEKLLEILKRYAPGTEKLVMRIIGLLSSNGSNANLISVIKSLLDDETKEVEGKFVASVVGDLDKVEIDKQLPRIVSLLANSEDKDLVRTAFASVLGKMTPADLMVALHKDESQLKFTIEAIGICFSMTTVFRSDVLANSMSRIAELPTLPVVFLRTIIQVVTTYKSLIPFVANHVLPKLIAKKIWENKPIWDGFIRLVKLISPASFGSLLQLPKEQLKEVITKQPTLKNGLRTFIANKPGSGNKNALVEIFGDESPAPTPTLAPATTATPPPQQTPIQTQ</sequence>
<dbReference type="GO" id="GO:0005847">
    <property type="term" value="C:mRNA cleavage and polyadenylation specificity factor complex"/>
    <property type="evidence" value="ECO:0007669"/>
    <property type="project" value="TreeGrafter"/>
</dbReference>
<dbReference type="InterPro" id="IPR016024">
    <property type="entry name" value="ARM-type_fold"/>
</dbReference>
<dbReference type="InterPro" id="IPR022075">
    <property type="entry name" value="Symplekin_C"/>
</dbReference>